<dbReference type="Gene3D" id="3.30.230.30">
    <property type="entry name" value="Impact, N-terminal domain"/>
    <property type="match status" value="1"/>
</dbReference>
<protein>
    <recommendedName>
        <fullName evidence="2">Impact N-terminal domain-containing protein</fullName>
    </recommendedName>
</protein>
<evidence type="ECO:0000313" key="4">
    <source>
        <dbReference type="Proteomes" id="UP001217089"/>
    </source>
</evidence>
<dbReference type="InterPro" id="IPR001498">
    <property type="entry name" value="Impact_N"/>
</dbReference>
<feature type="domain" description="Impact N-terminal" evidence="2">
    <location>
        <begin position="42"/>
        <end position="142"/>
    </location>
</feature>
<keyword evidence="4" id="KW-1185">Reference proteome</keyword>
<dbReference type="InterPro" id="IPR036956">
    <property type="entry name" value="Impact_N_sf"/>
</dbReference>
<gene>
    <name evidence="3" type="ORF">KUTeg_014748</name>
</gene>
<sequence length="156" mass="17889">MLIFKPSGDAYKEKISDNILTSPNKIQFCSKNPDVSKPQRQAHAVQIITIRKAGEATIQVLQNPDVAKAYHNVLSCVYLNHKGELKDSVDDDQEFGASRKFLTLMHDRKVTNMLLIISRWNPFAQKLGPKLFDHFQTCALDVMKKKTFRQTRLIRC</sequence>
<dbReference type="SUPFAM" id="SSF54211">
    <property type="entry name" value="Ribosomal protein S5 domain 2-like"/>
    <property type="match status" value="1"/>
</dbReference>
<comment type="similarity">
    <text evidence="1">Belongs to the IMPACT family.</text>
</comment>
<evidence type="ECO:0000256" key="1">
    <source>
        <dbReference type="ARBA" id="ARBA00007665"/>
    </source>
</evidence>
<dbReference type="InterPro" id="IPR023582">
    <property type="entry name" value="Impact"/>
</dbReference>
<proteinExistence type="inferred from homology"/>
<dbReference type="EMBL" id="JARBDR010000752">
    <property type="protein sequence ID" value="KAJ8307698.1"/>
    <property type="molecule type" value="Genomic_DNA"/>
</dbReference>
<accession>A0ABQ9ER68</accession>
<dbReference type="Proteomes" id="UP001217089">
    <property type="component" value="Unassembled WGS sequence"/>
</dbReference>
<evidence type="ECO:0000259" key="2">
    <source>
        <dbReference type="Pfam" id="PF01205"/>
    </source>
</evidence>
<reference evidence="3 4" key="1">
    <citation type="submission" date="2022-12" db="EMBL/GenBank/DDBJ databases">
        <title>Chromosome-level genome of Tegillarca granosa.</title>
        <authorList>
            <person name="Kim J."/>
        </authorList>
    </citation>
    <scope>NUCLEOTIDE SEQUENCE [LARGE SCALE GENOMIC DNA]</scope>
    <source>
        <strain evidence="3">Teg-2019</strain>
        <tissue evidence="3">Adductor muscle</tissue>
    </source>
</reference>
<comment type="caution">
    <text evidence="3">The sequence shown here is derived from an EMBL/GenBank/DDBJ whole genome shotgun (WGS) entry which is preliminary data.</text>
</comment>
<dbReference type="PANTHER" id="PTHR16301">
    <property type="entry name" value="IMPACT-RELATED"/>
    <property type="match status" value="1"/>
</dbReference>
<dbReference type="PANTHER" id="PTHR16301:SF25">
    <property type="entry name" value="PROTEIN IMPACT"/>
    <property type="match status" value="1"/>
</dbReference>
<dbReference type="InterPro" id="IPR020568">
    <property type="entry name" value="Ribosomal_Su5_D2-typ_SF"/>
</dbReference>
<organism evidence="3 4">
    <name type="scientific">Tegillarca granosa</name>
    <name type="common">Malaysian cockle</name>
    <name type="synonym">Anadara granosa</name>
    <dbReference type="NCBI Taxonomy" id="220873"/>
    <lineage>
        <taxon>Eukaryota</taxon>
        <taxon>Metazoa</taxon>
        <taxon>Spiralia</taxon>
        <taxon>Lophotrochozoa</taxon>
        <taxon>Mollusca</taxon>
        <taxon>Bivalvia</taxon>
        <taxon>Autobranchia</taxon>
        <taxon>Pteriomorphia</taxon>
        <taxon>Arcoida</taxon>
        <taxon>Arcoidea</taxon>
        <taxon>Arcidae</taxon>
        <taxon>Tegillarca</taxon>
    </lineage>
</organism>
<name>A0ABQ9ER68_TEGGR</name>
<evidence type="ECO:0000313" key="3">
    <source>
        <dbReference type="EMBL" id="KAJ8307698.1"/>
    </source>
</evidence>
<dbReference type="Pfam" id="PF01205">
    <property type="entry name" value="Impact_N"/>
    <property type="match status" value="1"/>
</dbReference>